<proteinExistence type="predicted"/>
<evidence type="ECO:0000259" key="1">
    <source>
        <dbReference type="Pfam" id="PF04296"/>
    </source>
</evidence>
<reference evidence="2" key="1">
    <citation type="submission" date="2018-08" db="EMBL/GenBank/DDBJ databases">
        <title>Murine metabolic-syndrome-specific gut microbial biobank.</title>
        <authorList>
            <person name="Liu C."/>
        </authorList>
    </citation>
    <scope>NUCLEOTIDE SEQUENCE [LARGE SCALE GENOMIC DNA]</scope>
    <source>
        <strain evidence="2">Z82</strain>
    </source>
</reference>
<dbReference type="InterPro" id="IPR035931">
    <property type="entry name" value="YlxR-like_sf"/>
</dbReference>
<gene>
    <name evidence="2" type="ORF">D1639_09415</name>
</gene>
<dbReference type="InterPro" id="IPR037465">
    <property type="entry name" value="YlxR"/>
</dbReference>
<dbReference type="EMBL" id="QWKH01000091">
    <property type="protein sequence ID" value="NBI35238.1"/>
    <property type="molecule type" value="Genomic_DNA"/>
</dbReference>
<dbReference type="PANTHER" id="PTHR34215">
    <property type="entry name" value="BLL0784 PROTEIN"/>
    <property type="match status" value="1"/>
</dbReference>
<dbReference type="SUPFAM" id="SSF64376">
    <property type="entry name" value="YlxR-like"/>
    <property type="match status" value="1"/>
</dbReference>
<dbReference type="Pfam" id="PF04296">
    <property type="entry name" value="YlxR"/>
    <property type="match status" value="1"/>
</dbReference>
<name>A0A7C9JP33_9BACT</name>
<feature type="domain" description="YlxR" evidence="1">
    <location>
        <begin position="18"/>
        <end position="86"/>
    </location>
</feature>
<comment type="caution">
    <text evidence="2">The sequence shown here is derived from an EMBL/GenBank/DDBJ whole genome shotgun (WGS) entry which is preliminary data.</text>
</comment>
<dbReference type="AlphaFoldDB" id="A0A7C9JP33"/>
<organism evidence="2">
    <name type="scientific">Muribaculaceae bacterium Z82</name>
    <dbReference type="NCBI Taxonomy" id="2304548"/>
    <lineage>
        <taxon>Bacteria</taxon>
        <taxon>Pseudomonadati</taxon>
        <taxon>Bacteroidota</taxon>
        <taxon>Bacteroidia</taxon>
        <taxon>Bacteroidales</taxon>
        <taxon>Muribaculaceae</taxon>
    </lineage>
</organism>
<protein>
    <submittedName>
        <fullName evidence="2">YlxR family protein</fullName>
    </submittedName>
</protein>
<evidence type="ECO:0000313" key="2">
    <source>
        <dbReference type="EMBL" id="NBI35238.1"/>
    </source>
</evidence>
<dbReference type="PANTHER" id="PTHR34215:SF1">
    <property type="entry name" value="YLXR DOMAIN-CONTAINING PROTEIN"/>
    <property type="match status" value="1"/>
</dbReference>
<accession>A0A7C9JP33</accession>
<dbReference type="InterPro" id="IPR007393">
    <property type="entry name" value="YlxR_dom"/>
</dbReference>
<dbReference type="Gene3D" id="3.30.1230.10">
    <property type="entry name" value="YlxR-like"/>
    <property type="match status" value="1"/>
</dbReference>
<sequence length="102" mass="10667">MDSAARETKGAERAIRQRTCIGCGAVAQRSSLARIVRTPEGAVYCDAGQKAAGRGAYVCSSRCLAGAVKKRKLDRALRTTLASDQIATIAASVEALGLDARK</sequence>